<dbReference type="OrthoDB" id="4540541at2"/>
<accession>A0A5B8UM17</accession>
<evidence type="ECO:0000313" key="3">
    <source>
        <dbReference type="Proteomes" id="UP000321204"/>
    </source>
</evidence>
<dbReference type="AlphaFoldDB" id="A0A5B8UM17"/>
<feature type="transmembrane region" description="Helical" evidence="1">
    <location>
        <begin position="110"/>
        <end position="132"/>
    </location>
</feature>
<feature type="transmembrane region" description="Helical" evidence="1">
    <location>
        <begin position="203"/>
        <end position="220"/>
    </location>
</feature>
<dbReference type="Pfam" id="PF07099">
    <property type="entry name" value="DUF1361"/>
    <property type="match status" value="1"/>
</dbReference>
<sequence length="228" mass="27563">MFKQLQQSFLFKLYFSKTELERLLILSCLFSMGLTAVRIVYTHHLQFAWLTWNLFLALVPYLITRFAVQNISWIEKRWKFVLLFWVWLLFLPNSFYIITDLFHLEIANRVPLWFDLALIFSFAWNGILLGVLSIRMMEKMVQLNFPSIKEWQFVYPLMLLNAFGVYIGRYLRYNSWDVIADPFQLTEDIIYLLLHPLRHRLDWSMIVCYAVFMTLIYLAVKRMSKALW</sequence>
<proteinExistence type="predicted"/>
<dbReference type="KEGG" id="fgg:FSB75_17950"/>
<feature type="transmembrane region" description="Helical" evidence="1">
    <location>
        <begin position="20"/>
        <end position="41"/>
    </location>
</feature>
<feature type="transmembrane region" description="Helical" evidence="1">
    <location>
        <begin position="47"/>
        <end position="68"/>
    </location>
</feature>
<keyword evidence="1" id="KW-0472">Membrane</keyword>
<dbReference type="InterPro" id="IPR009793">
    <property type="entry name" value="DUF1361"/>
</dbReference>
<organism evidence="2 3">
    <name type="scientific">Flavisolibacter ginsenosidimutans</name>
    <dbReference type="NCBI Taxonomy" id="661481"/>
    <lineage>
        <taxon>Bacteria</taxon>
        <taxon>Pseudomonadati</taxon>
        <taxon>Bacteroidota</taxon>
        <taxon>Chitinophagia</taxon>
        <taxon>Chitinophagales</taxon>
        <taxon>Chitinophagaceae</taxon>
        <taxon>Flavisolibacter</taxon>
    </lineage>
</organism>
<name>A0A5B8UM17_9BACT</name>
<reference evidence="2 3" key="1">
    <citation type="journal article" date="2015" name="Int. J. Syst. Evol. Microbiol.">
        <title>Flavisolibacter ginsenosidimutans sp. nov., with ginsenoside-converting activity isolated from soil used for cultivating ginseng.</title>
        <authorList>
            <person name="Zhao Y."/>
            <person name="Liu Q."/>
            <person name="Kang M.S."/>
            <person name="Jin F."/>
            <person name="Yu H."/>
            <person name="Im W.T."/>
        </authorList>
    </citation>
    <scope>NUCLEOTIDE SEQUENCE [LARGE SCALE GENOMIC DNA]</scope>
    <source>
        <strain evidence="2 3">Gsoil 636</strain>
    </source>
</reference>
<feature type="transmembrane region" description="Helical" evidence="1">
    <location>
        <begin position="80"/>
        <end position="98"/>
    </location>
</feature>
<evidence type="ECO:0000256" key="1">
    <source>
        <dbReference type="SAM" id="Phobius"/>
    </source>
</evidence>
<feature type="transmembrane region" description="Helical" evidence="1">
    <location>
        <begin position="153"/>
        <end position="171"/>
    </location>
</feature>
<keyword evidence="3" id="KW-1185">Reference proteome</keyword>
<protein>
    <submittedName>
        <fullName evidence="2">DUF1361 domain-containing protein</fullName>
    </submittedName>
</protein>
<evidence type="ECO:0000313" key="2">
    <source>
        <dbReference type="EMBL" id="QEC57707.1"/>
    </source>
</evidence>
<keyword evidence="1" id="KW-1133">Transmembrane helix</keyword>
<keyword evidence="1" id="KW-0812">Transmembrane</keyword>
<dbReference type="RefSeq" id="WP_146790310.1">
    <property type="nucleotide sequence ID" value="NZ_BAABIO010000003.1"/>
</dbReference>
<dbReference type="Proteomes" id="UP000321204">
    <property type="component" value="Chromosome"/>
</dbReference>
<dbReference type="EMBL" id="CP042433">
    <property type="protein sequence ID" value="QEC57707.1"/>
    <property type="molecule type" value="Genomic_DNA"/>
</dbReference>
<gene>
    <name evidence="2" type="ORF">FSB75_17950</name>
</gene>